<proteinExistence type="predicted"/>
<evidence type="ECO:0000313" key="2">
    <source>
        <dbReference type="Proteomes" id="UP001530400"/>
    </source>
</evidence>
<evidence type="ECO:0000313" key="1">
    <source>
        <dbReference type="EMBL" id="KAL3771781.1"/>
    </source>
</evidence>
<protein>
    <recommendedName>
        <fullName evidence="3">SAP domain-containing protein</fullName>
    </recommendedName>
</protein>
<dbReference type="EMBL" id="JALLPJ020001281">
    <property type="protein sequence ID" value="KAL3771781.1"/>
    <property type="molecule type" value="Genomic_DNA"/>
</dbReference>
<gene>
    <name evidence="1" type="ORF">ACHAWO_013360</name>
</gene>
<accession>A0ABD3N6X8</accession>
<evidence type="ECO:0008006" key="3">
    <source>
        <dbReference type="Google" id="ProtNLM"/>
    </source>
</evidence>
<name>A0ABD3N6X8_9STRA</name>
<organism evidence="1 2">
    <name type="scientific">Cyclotella atomus</name>
    <dbReference type="NCBI Taxonomy" id="382360"/>
    <lineage>
        <taxon>Eukaryota</taxon>
        <taxon>Sar</taxon>
        <taxon>Stramenopiles</taxon>
        <taxon>Ochrophyta</taxon>
        <taxon>Bacillariophyta</taxon>
        <taxon>Coscinodiscophyceae</taxon>
        <taxon>Thalassiosirophycidae</taxon>
        <taxon>Stephanodiscales</taxon>
        <taxon>Stephanodiscaceae</taxon>
        <taxon>Cyclotella</taxon>
    </lineage>
</organism>
<dbReference type="Proteomes" id="UP001530400">
    <property type="component" value="Unassembled WGS sequence"/>
</dbReference>
<reference evidence="1 2" key="1">
    <citation type="submission" date="2024-10" db="EMBL/GenBank/DDBJ databases">
        <title>Updated reference genomes for cyclostephanoid diatoms.</title>
        <authorList>
            <person name="Roberts W.R."/>
            <person name="Alverson A.J."/>
        </authorList>
    </citation>
    <scope>NUCLEOTIDE SEQUENCE [LARGE SCALE GENOMIC DNA]</scope>
    <source>
        <strain evidence="1 2">AJA010-31</strain>
    </source>
</reference>
<sequence length="166" mass="18736">MAMPPSPQALQKMNIPDLKDLLKFKGLPVGSNKADSAKKTLKVELLNPTSVIHDMSAEGIWAWKREFNQYPLCPKYLANLKKQVKIEKECVKDDRNAALFHVHFPRSELNKLGYPHWDNHPAQNLLKLDVENKRHEQKISSNLPPLISDDVDISAGHIRDLGGSIG</sequence>
<dbReference type="AlphaFoldDB" id="A0ABD3N6X8"/>
<comment type="caution">
    <text evidence="1">The sequence shown here is derived from an EMBL/GenBank/DDBJ whole genome shotgun (WGS) entry which is preliminary data.</text>
</comment>
<keyword evidence="2" id="KW-1185">Reference proteome</keyword>